<feature type="region of interest" description="Disordered" evidence="1">
    <location>
        <begin position="1"/>
        <end position="64"/>
    </location>
</feature>
<reference evidence="2" key="2">
    <citation type="submission" date="2021-10" db="EMBL/GenBank/DDBJ databases">
        <title>Phylogenomics reveals ancestral predisposition of the termite-cultivated fungus Termitomyces towards a domesticated lifestyle.</title>
        <authorList>
            <person name="Auxier B."/>
            <person name="Grum-Grzhimaylo A."/>
            <person name="Cardenas M.E."/>
            <person name="Lodge J.D."/>
            <person name="Laessoe T."/>
            <person name="Pedersen O."/>
            <person name="Smith M.E."/>
            <person name="Kuyper T.W."/>
            <person name="Franco-Molano E.A."/>
            <person name="Baroni T.J."/>
            <person name="Aanen D.K."/>
        </authorList>
    </citation>
    <scope>NUCLEOTIDE SEQUENCE</scope>
    <source>
        <strain evidence="2">AP01</strain>
        <tissue evidence="2">Mycelium</tissue>
    </source>
</reference>
<organism evidence="2 3">
    <name type="scientific">Asterophora parasitica</name>
    <dbReference type="NCBI Taxonomy" id="117018"/>
    <lineage>
        <taxon>Eukaryota</taxon>
        <taxon>Fungi</taxon>
        <taxon>Dikarya</taxon>
        <taxon>Basidiomycota</taxon>
        <taxon>Agaricomycotina</taxon>
        <taxon>Agaricomycetes</taxon>
        <taxon>Agaricomycetidae</taxon>
        <taxon>Agaricales</taxon>
        <taxon>Tricholomatineae</taxon>
        <taxon>Lyophyllaceae</taxon>
        <taxon>Asterophora</taxon>
    </lineage>
</organism>
<keyword evidence="3" id="KW-1185">Reference proteome</keyword>
<feature type="non-terminal residue" evidence="2">
    <location>
        <position position="64"/>
    </location>
</feature>
<feature type="compositionally biased region" description="Low complexity" evidence="1">
    <location>
        <begin position="46"/>
        <end position="64"/>
    </location>
</feature>
<evidence type="ECO:0000313" key="3">
    <source>
        <dbReference type="Proteomes" id="UP000775547"/>
    </source>
</evidence>
<name>A0A9P7K1K0_9AGAR</name>
<evidence type="ECO:0000256" key="1">
    <source>
        <dbReference type="SAM" id="MobiDB-lite"/>
    </source>
</evidence>
<feature type="non-terminal residue" evidence="2">
    <location>
        <position position="1"/>
    </location>
</feature>
<dbReference type="Proteomes" id="UP000775547">
    <property type="component" value="Unassembled WGS sequence"/>
</dbReference>
<feature type="compositionally biased region" description="Basic and acidic residues" evidence="1">
    <location>
        <begin position="1"/>
        <end position="13"/>
    </location>
</feature>
<sequence>SRTRRATRERPDTPHGPFPDDLLPQPTRGNRLPAGALSAGRAPLDPSRSACAAAPAPSPRCRGG</sequence>
<reference evidence="2" key="1">
    <citation type="submission" date="2020-07" db="EMBL/GenBank/DDBJ databases">
        <authorList>
            <person name="Nieuwenhuis M."/>
            <person name="Van De Peppel L.J.J."/>
        </authorList>
    </citation>
    <scope>NUCLEOTIDE SEQUENCE</scope>
    <source>
        <strain evidence="2">AP01</strain>
        <tissue evidence="2">Mycelium</tissue>
    </source>
</reference>
<dbReference type="EMBL" id="JABCKV010006997">
    <property type="protein sequence ID" value="KAG5633088.1"/>
    <property type="molecule type" value="Genomic_DNA"/>
</dbReference>
<protein>
    <submittedName>
        <fullName evidence="2">Uncharacterized protein</fullName>
    </submittedName>
</protein>
<comment type="caution">
    <text evidence="2">The sequence shown here is derived from an EMBL/GenBank/DDBJ whole genome shotgun (WGS) entry which is preliminary data.</text>
</comment>
<proteinExistence type="predicted"/>
<evidence type="ECO:0000313" key="2">
    <source>
        <dbReference type="EMBL" id="KAG5633088.1"/>
    </source>
</evidence>
<accession>A0A9P7K1K0</accession>
<gene>
    <name evidence="2" type="ORF">DXG03_008544</name>
</gene>
<dbReference type="AlphaFoldDB" id="A0A9P7K1K0"/>